<dbReference type="Gene3D" id="3.40.50.1820">
    <property type="entry name" value="alpha/beta hydrolase"/>
    <property type="match status" value="1"/>
</dbReference>
<dbReference type="InterPro" id="IPR029058">
    <property type="entry name" value="AB_hydrolase_fold"/>
</dbReference>
<dbReference type="PANTHER" id="PTHR45856:SF11">
    <property type="entry name" value="FUNGAL LIPASE-LIKE DOMAIN-CONTAINING PROTEIN"/>
    <property type="match status" value="1"/>
</dbReference>
<dbReference type="SUPFAM" id="SSF53474">
    <property type="entry name" value="alpha/beta-Hydrolases"/>
    <property type="match status" value="1"/>
</dbReference>
<dbReference type="AlphaFoldDB" id="A0A0F0CR67"/>
<dbReference type="Proteomes" id="UP000033428">
    <property type="component" value="Unassembled WGS sequence"/>
</dbReference>
<gene>
    <name evidence="2" type="ORF">OMAG_002125</name>
</gene>
<dbReference type="Pfam" id="PF01764">
    <property type="entry name" value="Lipase_3"/>
    <property type="match status" value="1"/>
</dbReference>
<feature type="domain" description="Fungal lipase-type" evidence="1">
    <location>
        <begin position="79"/>
        <end position="201"/>
    </location>
</feature>
<dbReference type="InterPro" id="IPR002921">
    <property type="entry name" value="Fungal_lipase-type"/>
</dbReference>
<organism evidence="2 3">
    <name type="scientific">Candidatus Omnitrophus magneticus</name>
    <dbReference type="NCBI Taxonomy" id="1609969"/>
    <lineage>
        <taxon>Bacteria</taxon>
        <taxon>Pseudomonadati</taxon>
        <taxon>Candidatus Omnitrophota</taxon>
        <taxon>Candidatus Omnitrophus</taxon>
    </lineage>
</organism>
<evidence type="ECO:0000313" key="2">
    <source>
        <dbReference type="EMBL" id="KJJ84011.1"/>
    </source>
</evidence>
<reference evidence="2 3" key="1">
    <citation type="submission" date="2015-02" db="EMBL/GenBank/DDBJ databases">
        <title>Single-cell genomics of uncultivated deep-branching MTB reveals a conserved set of magnetosome genes.</title>
        <authorList>
            <person name="Kolinko S."/>
            <person name="Richter M."/>
            <person name="Glockner F.O."/>
            <person name="Brachmann A."/>
            <person name="Schuler D."/>
        </authorList>
    </citation>
    <scope>NUCLEOTIDE SEQUENCE [LARGE SCALE GENOMIC DNA]</scope>
    <source>
        <strain evidence="2">SKK-01</strain>
    </source>
</reference>
<protein>
    <submittedName>
        <fullName evidence="2">Lipase family protein</fullName>
    </submittedName>
</protein>
<accession>A0A0F0CR67</accession>
<evidence type="ECO:0000313" key="3">
    <source>
        <dbReference type="Proteomes" id="UP000033428"/>
    </source>
</evidence>
<dbReference type="GO" id="GO:0006629">
    <property type="term" value="P:lipid metabolic process"/>
    <property type="evidence" value="ECO:0007669"/>
    <property type="project" value="InterPro"/>
</dbReference>
<dbReference type="EMBL" id="JYNY01000419">
    <property type="protein sequence ID" value="KJJ84011.1"/>
    <property type="molecule type" value="Genomic_DNA"/>
</dbReference>
<dbReference type="CDD" id="cd00519">
    <property type="entry name" value="Lipase_3"/>
    <property type="match status" value="1"/>
</dbReference>
<dbReference type="PANTHER" id="PTHR45856">
    <property type="entry name" value="ALPHA/BETA-HYDROLASES SUPERFAMILY PROTEIN"/>
    <property type="match status" value="1"/>
</dbReference>
<dbReference type="InterPro" id="IPR051218">
    <property type="entry name" value="Sec_MonoDiacylglyc_Lipase"/>
</dbReference>
<proteinExistence type="predicted"/>
<sequence length="309" mass="35662">MDIVNNLPVRRAGYSDRIAYLMSCMSKLAYEKDEASLTKQLKDFGFDLPSENIIENKSESGKGTQAFVATKEKDKIAILAFRGTEKEKKDIITDFNIEFEILDKDQAVHKGFFTAFNDVKKDIIDILEKLTHDNYSIFITGHSLGGALAVIATHELDRYNLSACYTFGSPRVGNEQFGDAIKKTPIYRIVNKYDIVPCLPFRGIWWLKYLERMITKISNKDVNLEGNEYFHYGNIHYLDSALDSGEVKNNISEDEVMENIFKKIFEFLFENSSENLESLKLKFFELISFHDCQKYCDHLKSWAEKENPL</sequence>
<keyword evidence="3" id="KW-1185">Reference proteome</keyword>
<evidence type="ECO:0000259" key="1">
    <source>
        <dbReference type="Pfam" id="PF01764"/>
    </source>
</evidence>
<name>A0A0F0CR67_9BACT</name>
<comment type="caution">
    <text evidence="2">The sequence shown here is derived from an EMBL/GenBank/DDBJ whole genome shotgun (WGS) entry which is preliminary data.</text>
</comment>